<evidence type="ECO:0000256" key="1">
    <source>
        <dbReference type="SAM" id="Coils"/>
    </source>
</evidence>
<feature type="coiled-coil region" evidence="1">
    <location>
        <begin position="514"/>
        <end position="541"/>
    </location>
</feature>
<organism evidence="3 4">
    <name type="scientific">Agrocybe chaxingu</name>
    <dbReference type="NCBI Taxonomy" id="84603"/>
    <lineage>
        <taxon>Eukaryota</taxon>
        <taxon>Fungi</taxon>
        <taxon>Dikarya</taxon>
        <taxon>Basidiomycota</taxon>
        <taxon>Agaricomycotina</taxon>
        <taxon>Agaricomycetes</taxon>
        <taxon>Agaricomycetidae</taxon>
        <taxon>Agaricales</taxon>
        <taxon>Agaricineae</taxon>
        <taxon>Strophariaceae</taxon>
        <taxon>Agrocybe</taxon>
    </lineage>
</organism>
<keyword evidence="1" id="KW-0175">Coiled coil</keyword>
<evidence type="ECO:0000256" key="2">
    <source>
        <dbReference type="SAM" id="MobiDB-lite"/>
    </source>
</evidence>
<name>A0A9W8JPJ7_9AGAR</name>
<comment type="caution">
    <text evidence="3">The sequence shown here is derived from an EMBL/GenBank/DDBJ whole genome shotgun (WGS) entry which is preliminary data.</text>
</comment>
<gene>
    <name evidence="3" type="ORF">NLJ89_g10057</name>
</gene>
<feature type="compositionally biased region" description="Basic and acidic residues" evidence="2">
    <location>
        <begin position="1"/>
        <end position="12"/>
    </location>
</feature>
<dbReference type="Proteomes" id="UP001148786">
    <property type="component" value="Unassembled WGS sequence"/>
</dbReference>
<protein>
    <submittedName>
        <fullName evidence="3">Uncharacterized protein</fullName>
    </submittedName>
</protein>
<proteinExistence type="predicted"/>
<keyword evidence="4" id="KW-1185">Reference proteome</keyword>
<reference evidence="3" key="1">
    <citation type="submission" date="2022-07" db="EMBL/GenBank/DDBJ databases">
        <title>Genome Sequence of Agrocybe chaxingu.</title>
        <authorList>
            <person name="Buettner E."/>
        </authorList>
    </citation>
    <scope>NUCLEOTIDE SEQUENCE</scope>
    <source>
        <strain evidence="3">MP-N11</strain>
    </source>
</reference>
<accession>A0A9W8JPJ7</accession>
<feature type="coiled-coil region" evidence="1">
    <location>
        <begin position="589"/>
        <end position="623"/>
    </location>
</feature>
<feature type="region of interest" description="Disordered" evidence="2">
    <location>
        <begin position="1"/>
        <end position="27"/>
    </location>
</feature>
<dbReference type="AlphaFoldDB" id="A0A9W8JPJ7"/>
<sequence length="693" mass="78877">MFPRGPRFEQLKASDVPPPGAYSLPQESMLDNYKHGAFLEKADRFSKDKQPIGQAQKLKASPTQSLAEKYAALQRKVADLEKVHLDGKRAHNAELERLKQELALSHKQLSDQTDKLSKQKKQTSTLEALVQDLKKNATSDQSELKDLRHKLRLLELDREKLSSKQPEIAELRKSLQALETKRRDDLKERDRRIADLEKQLQAEKKKRDLLQHENQGSKRLFDEEVQTLRAAIHDMEVLLTKTNVEASEVQDRLRQVQDEKTADEGELLEQLEQHRRLLDTVAQQYGALASQSISLAAHKRLQHDYAALQIRQFRLERKLANSEGQVVELTHLFRQVKEDNTHLSRLLRDALEEIAFLANLSESRPAEEQPLTVDVEQDVRDRAVELARVDAATESLTSRFYQLKSNELHFASTVLVKEHADAVTLAGQRASDLSSALASHEVIAARLETVQKDRADSEERLKQAAEEAEHLKASAAVLESKLARLQEEFDGVASVHATALKKERDTVQRLTSTIQKNRSAEEALRAEIEQLTAEITGAERFQEAYYSLSDQVGTLITRKQMAEEEADRISKFNAEILGHNNPAQRIMYVDRIRRELAEAKHRIAQLTREQENVVVENNELQNELGMYKSVRYLGDSKPWTNITRVARPPLVNVTQSLNGSIQSSRIYSASYAKPAFEPLTEVMDSDMTIDEIM</sequence>
<feature type="coiled-coil region" evidence="1">
    <location>
        <begin position="63"/>
        <end position="213"/>
    </location>
</feature>
<feature type="coiled-coil region" evidence="1">
    <location>
        <begin position="447"/>
        <end position="488"/>
    </location>
</feature>
<dbReference type="EMBL" id="JANKHO010001722">
    <property type="protein sequence ID" value="KAJ3499807.1"/>
    <property type="molecule type" value="Genomic_DNA"/>
</dbReference>
<dbReference type="OrthoDB" id="419631at2759"/>
<evidence type="ECO:0000313" key="4">
    <source>
        <dbReference type="Proteomes" id="UP001148786"/>
    </source>
</evidence>
<evidence type="ECO:0000313" key="3">
    <source>
        <dbReference type="EMBL" id="KAJ3499807.1"/>
    </source>
</evidence>